<proteinExistence type="predicted"/>
<comment type="caution">
    <text evidence="2">The sequence shown here is derived from an EMBL/GenBank/DDBJ whole genome shotgun (WGS) entry which is preliminary data.</text>
</comment>
<feature type="region of interest" description="Disordered" evidence="1">
    <location>
        <begin position="223"/>
        <end position="282"/>
    </location>
</feature>
<evidence type="ECO:0000313" key="3">
    <source>
        <dbReference type="Proteomes" id="UP001189429"/>
    </source>
</evidence>
<name>A0ABN9UL04_9DINO</name>
<evidence type="ECO:0000313" key="2">
    <source>
        <dbReference type="EMBL" id="CAK0860527.1"/>
    </source>
</evidence>
<reference evidence="2" key="1">
    <citation type="submission" date="2023-10" db="EMBL/GenBank/DDBJ databases">
        <authorList>
            <person name="Chen Y."/>
            <person name="Shah S."/>
            <person name="Dougan E. K."/>
            <person name="Thang M."/>
            <person name="Chan C."/>
        </authorList>
    </citation>
    <scope>NUCLEOTIDE SEQUENCE [LARGE SCALE GENOMIC DNA]</scope>
</reference>
<feature type="region of interest" description="Disordered" evidence="1">
    <location>
        <begin position="307"/>
        <end position="350"/>
    </location>
</feature>
<feature type="compositionally biased region" description="Low complexity" evidence="1">
    <location>
        <begin position="260"/>
        <end position="272"/>
    </location>
</feature>
<feature type="compositionally biased region" description="Gly residues" evidence="1">
    <location>
        <begin position="307"/>
        <end position="316"/>
    </location>
</feature>
<gene>
    <name evidence="2" type="ORF">PCOR1329_LOCUS49469</name>
</gene>
<evidence type="ECO:0000256" key="1">
    <source>
        <dbReference type="SAM" id="MobiDB-lite"/>
    </source>
</evidence>
<keyword evidence="3" id="KW-1185">Reference proteome</keyword>
<feature type="compositionally biased region" description="Low complexity" evidence="1">
    <location>
        <begin position="336"/>
        <end position="350"/>
    </location>
</feature>
<sequence length="350" mass="34934">MDAGAVPRAHGGRAVALSVSLRNVSWARLAADARARAAFEGAVRWAIVHEAGDDVMPRQVSVSFPAGGAIDLRLAGFQVLGPDGDEVGAEVVRARLASSTTLADTIAEQVMGVDEMHDISTGRICVDEVSEVAVLPAAGPPAAAAPTPELAARARAVRELPELVEAAAAAALRSSRPESRVDVLDSPWTSRVGSVAGASSRPLSASTAGVAVLDGAFGVLAGRGPAEAPEGSGSPQSWAPTRESPFTLGGELSPLSPLDAAHAAHPRATAATPRRRPLTAPPLGTAAAASMLAPVLMPRQAALHTGGGLAGLGDGKGPALQPRSTPSTEAAHSRLATTAGGSSSSAAGHG</sequence>
<organism evidence="2 3">
    <name type="scientific">Prorocentrum cordatum</name>
    <dbReference type="NCBI Taxonomy" id="2364126"/>
    <lineage>
        <taxon>Eukaryota</taxon>
        <taxon>Sar</taxon>
        <taxon>Alveolata</taxon>
        <taxon>Dinophyceae</taxon>
        <taxon>Prorocentrales</taxon>
        <taxon>Prorocentraceae</taxon>
        <taxon>Prorocentrum</taxon>
    </lineage>
</organism>
<protein>
    <submittedName>
        <fullName evidence="2">Uncharacterized protein</fullName>
    </submittedName>
</protein>
<dbReference type="EMBL" id="CAUYUJ010015988">
    <property type="protein sequence ID" value="CAK0860527.1"/>
    <property type="molecule type" value="Genomic_DNA"/>
</dbReference>
<accession>A0ABN9UL04</accession>
<dbReference type="Proteomes" id="UP001189429">
    <property type="component" value="Unassembled WGS sequence"/>
</dbReference>